<dbReference type="AlphaFoldDB" id="A0A6G9Y6H5"/>
<dbReference type="EMBL" id="CP046172">
    <property type="protein sequence ID" value="QIS08811.1"/>
    <property type="molecule type" value="Genomic_DNA"/>
</dbReference>
<dbReference type="SUPFAM" id="SSF140459">
    <property type="entry name" value="PE/PPE dimer-like"/>
    <property type="match status" value="1"/>
</dbReference>
<sequence length="440" mass="45156">MTYDEYRARIIAAQEQWNKERSDIYAATSVLNMVFHGDIEPPTIPGTEPAYDTMKLSEMTAVVDQMRPAQVLQVAEAWHKISLSLSDAVSNFNQAFSKTLAGGWTGTSADAALSAVNTYSEQSRPLATATMLVADKLREMHTGLEQTQALMPRVSQRPDLSGKSLPQDGVMKAGDYTDEEAEKEGHRIFNTIYGQVAHQTDRGVPVLPNAPQIADSSGPPPVTPAPNDGGGPNPGGPHPDGADGGQPTDSGQGKPGGDNPNDKTGQQPGTQPTSVTPDSTQAASTTTSPAPTSTPSNDPSATAKNPSATPSAPNPASPTLSAPGTPSRPSPSRPTIPGTPRTPGTTPGTPKSPGAPGRSVSGTPQQPGVTPAAARGTNSTTARPGAAGTPFGGAPGAGKGKDDETTSGTKDYLINKRNGEEVTGLDSLPKAVPPVIGDVE</sequence>
<dbReference type="Pfam" id="PF00823">
    <property type="entry name" value="PPE"/>
    <property type="match status" value="1"/>
</dbReference>
<accession>A0A6G9Y6H5</accession>
<dbReference type="Gene3D" id="1.20.1260.20">
    <property type="entry name" value="PPE superfamily"/>
    <property type="match status" value="1"/>
</dbReference>
<dbReference type="InterPro" id="IPR038332">
    <property type="entry name" value="PPE_sf"/>
</dbReference>
<protein>
    <submittedName>
        <fullName evidence="4">PPE domain-containing protein</fullName>
    </submittedName>
</protein>
<comment type="similarity">
    <text evidence="1">Belongs to the mycobacterial PPE family.</text>
</comment>
<feature type="compositionally biased region" description="Low complexity" evidence="2">
    <location>
        <begin position="276"/>
        <end position="311"/>
    </location>
</feature>
<feature type="compositionally biased region" description="Polar residues" evidence="2">
    <location>
        <begin position="262"/>
        <end position="275"/>
    </location>
</feature>
<dbReference type="InterPro" id="IPR000030">
    <property type="entry name" value="PPE_dom"/>
</dbReference>
<name>A0A6G9Y6H5_9NOCA</name>
<keyword evidence="5" id="KW-1185">Reference proteome</keyword>
<proteinExistence type="inferred from homology"/>
<dbReference type="Proteomes" id="UP000503540">
    <property type="component" value="Chromosome"/>
</dbReference>
<evidence type="ECO:0000313" key="4">
    <source>
        <dbReference type="EMBL" id="QIS08811.1"/>
    </source>
</evidence>
<evidence type="ECO:0000259" key="3">
    <source>
        <dbReference type="Pfam" id="PF00823"/>
    </source>
</evidence>
<feature type="domain" description="PPE" evidence="3">
    <location>
        <begin position="66"/>
        <end position="153"/>
    </location>
</feature>
<feature type="region of interest" description="Disordered" evidence="2">
    <location>
        <begin position="202"/>
        <end position="440"/>
    </location>
</feature>
<evidence type="ECO:0000313" key="5">
    <source>
        <dbReference type="Proteomes" id="UP000503540"/>
    </source>
</evidence>
<dbReference type="KEGG" id="nah:F5544_04485"/>
<feature type="compositionally biased region" description="Low complexity" evidence="2">
    <location>
        <begin position="335"/>
        <end position="357"/>
    </location>
</feature>
<feature type="compositionally biased region" description="Low complexity" evidence="2">
    <location>
        <begin position="380"/>
        <end position="389"/>
    </location>
</feature>
<gene>
    <name evidence="4" type="ORF">F5544_04485</name>
</gene>
<feature type="region of interest" description="Disordered" evidence="2">
    <location>
        <begin position="152"/>
        <end position="171"/>
    </location>
</feature>
<evidence type="ECO:0000256" key="2">
    <source>
        <dbReference type="SAM" id="MobiDB-lite"/>
    </source>
</evidence>
<reference evidence="4 5" key="1">
    <citation type="journal article" date="2019" name="ACS Chem. Biol.">
        <title>Identification and Mobilization of a Cryptic Antibiotic Biosynthesis Gene Locus from a Human-Pathogenic Nocardia Isolate.</title>
        <authorList>
            <person name="Herisse M."/>
            <person name="Ishida K."/>
            <person name="Porter J.L."/>
            <person name="Howden B."/>
            <person name="Hertweck C."/>
            <person name="Stinear T.P."/>
            <person name="Pidot S.J."/>
        </authorList>
    </citation>
    <scope>NUCLEOTIDE SEQUENCE [LARGE SCALE GENOMIC DNA]</scope>
    <source>
        <strain evidence="4 5">AUSMDU00012717</strain>
    </source>
</reference>
<evidence type="ECO:0000256" key="1">
    <source>
        <dbReference type="ARBA" id="ARBA00010652"/>
    </source>
</evidence>
<organism evidence="4 5">
    <name type="scientific">Nocardia arthritidis</name>
    <dbReference type="NCBI Taxonomy" id="228602"/>
    <lineage>
        <taxon>Bacteria</taxon>
        <taxon>Bacillati</taxon>
        <taxon>Actinomycetota</taxon>
        <taxon>Actinomycetes</taxon>
        <taxon>Mycobacteriales</taxon>
        <taxon>Nocardiaceae</taxon>
        <taxon>Nocardia</taxon>
    </lineage>
</organism>
<dbReference type="RefSeq" id="WP_167472001.1">
    <property type="nucleotide sequence ID" value="NZ_CP046172.1"/>
</dbReference>